<proteinExistence type="predicted"/>
<name>X1BTF3_9ZZZZ</name>
<comment type="caution">
    <text evidence="2">The sequence shown here is derived from an EMBL/GenBank/DDBJ whole genome shotgun (WGS) entry which is preliminary data.</text>
</comment>
<gene>
    <name evidence="2" type="ORF">S01H4_28921</name>
</gene>
<evidence type="ECO:0000313" key="2">
    <source>
        <dbReference type="EMBL" id="GAG75426.1"/>
    </source>
</evidence>
<keyword evidence="1" id="KW-1133">Transmembrane helix</keyword>
<feature type="non-terminal residue" evidence="2">
    <location>
        <position position="74"/>
    </location>
</feature>
<evidence type="ECO:0000256" key="1">
    <source>
        <dbReference type="SAM" id="Phobius"/>
    </source>
</evidence>
<keyword evidence="1" id="KW-0472">Membrane</keyword>
<accession>X1BTF3</accession>
<feature type="transmembrane region" description="Helical" evidence="1">
    <location>
        <begin position="29"/>
        <end position="48"/>
    </location>
</feature>
<dbReference type="AlphaFoldDB" id="X1BTF3"/>
<reference evidence="2" key="1">
    <citation type="journal article" date="2014" name="Front. Microbiol.">
        <title>High frequency of phylogenetically diverse reductive dehalogenase-homologous genes in deep subseafloor sedimentary metagenomes.</title>
        <authorList>
            <person name="Kawai M."/>
            <person name="Futagami T."/>
            <person name="Toyoda A."/>
            <person name="Takaki Y."/>
            <person name="Nishi S."/>
            <person name="Hori S."/>
            <person name="Arai W."/>
            <person name="Tsubouchi T."/>
            <person name="Morono Y."/>
            <person name="Uchiyama I."/>
            <person name="Ito T."/>
            <person name="Fujiyama A."/>
            <person name="Inagaki F."/>
            <person name="Takami H."/>
        </authorList>
    </citation>
    <scope>NUCLEOTIDE SEQUENCE</scope>
    <source>
        <strain evidence="2">Expedition CK06-06</strain>
    </source>
</reference>
<keyword evidence="1" id="KW-0812">Transmembrane</keyword>
<protein>
    <submittedName>
        <fullName evidence="2">Uncharacterized protein</fullName>
    </submittedName>
</protein>
<dbReference type="EMBL" id="BART01014545">
    <property type="protein sequence ID" value="GAG75426.1"/>
    <property type="molecule type" value="Genomic_DNA"/>
</dbReference>
<organism evidence="2">
    <name type="scientific">marine sediment metagenome</name>
    <dbReference type="NCBI Taxonomy" id="412755"/>
    <lineage>
        <taxon>unclassified sequences</taxon>
        <taxon>metagenomes</taxon>
        <taxon>ecological metagenomes</taxon>
    </lineage>
</organism>
<sequence>MDKTYEVLEEAAGELVVTSEERRNRLTQIVLGIIPLSGLVAAITALLWRQYWGHIGVRVVDLGVDPTTRVTDVI</sequence>